<dbReference type="AlphaFoldDB" id="A0A183JK91"/>
<evidence type="ECO:0000313" key="3">
    <source>
        <dbReference type="WBParaSite" id="SCUD_0000312001-mRNA-1"/>
    </source>
</evidence>
<protein>
    <submittedName>
        <fullName evidence="3">Ovule protein</fullName>
    </submittedName>
</protein>
<dbReference type="Proteomes" id="UP000279833">
    <property type="component" value="Unassembled WGS sequence"/>
</dbReference>
<dbReference type="STRING" id="6186.A0A183JK91"/>
<evidence type="ECO:0000313" key="2">
    <source>
        <dbReference type="Proteomes" id="UP000279833"/>
    </source>
</evidence>
<dbReference type="WBParaSite" id="SCUD_0000312001-mRNA-1">
    <property type="protein sequence ID" value="SCUD_0000312001-mRNA-1"/>
    <property type="gene ID" value="SCUD_0000312001"/>
</dbReference>
<gene>
    <name evidence="1" type="ORF">SCUD_LOCUS3120</name>
</gene>
<sequence>MSKQFYCIELKIGEVLHLSSKTYKYLSTIIYVRYSISIGRILSATTYCGRVQTSYQLTEEEIRKRSWKCIRKTLRKSLNCVTQPALTWNPERMQKRRRSKNTLSWEIEADRRKMNNKWKELERVAQDRVGWKILVSGLCSSMGSNSRM</sequence>
<organism evidence="3">
    <name type="scientific">Schistosoma curassoni</name>
    <dbReference type="NCBI Taxonomy" id="6186"/>
    <lineage>
        <taxon>Eukaryota</taxon>
        <taxon>Metazoa</taxon>
        <taxon>Spiralia</taxon>
        <taxon>Lophotrochozoa</taxon>
        <taxon>Platyhelminthes</taxon>
        <taxon>Trematoda</taxon>
        <taxon>Digenea</taxon>
        <taxon>Strigeidida</taxon>
        <taxon>Schistosomatoidea</taxon>
        <taxon>Schistosomatidae</taxon>
        <taxon>Schistosoma</taxon>
    </lineage>
</organism>
<keyword evidence="2" id="KW-1185">Reference proteome</keyword>
<accession>A0A183JK91</accession>
<dbReference type="EMBL" id="UZAK01003378">
    <property type="protein sequence ID" value="VDO79489.1"/>
    <property type="molecule type" value="Genomic_DNA"/>
</dbReference>
<proteinExistence type="predicted"/>
<reference evidence="3" key="1">
    <citation type="submission" date="2016-06" db="UniProtKB">
        <authorList>
            <consortium name="WormBaseParasite"/>
        </authorList>
    </citation>
    <scope>IDENTIFICATION</scope>
</reference>
<name>A0A183JK91_9TREM</name>
<reference evidence="1 2" key="2">
    <citation type="submission" date="2018-11" db="EMBL/GenBank/DDBJ databases">
        <authorList>
            <consortium name="Pathogen Informatics"/>
        </authorList>
    </citation>
    <scope>NUCLEOTIDE SEQUENCE [LARGE SCALE GENOMIC DNA]</scope>
    <source>
        <strain evidence="1">Dakar</strain>
        <strain evidence="2">Dakar, Senegal</strain>
    </source>
</reference>
<evidence type="ECO:0000313" key="1">
    <source>
        <dbReference type="EMBL" id="VDO79489.1"/>
    </source>
</evidence>